<evidence type="ECO:0000256" key="2">
    <source>
        <dbReference type="ARBA" id="ARBA00023172"/>
    </source>
</evidence>
<dbReference type="InterPro" id="IPR011109">
    <property type="entry name" value="DNA_bind_recombinase_dom"/>
</dbReference>
<dbReference type="PROSITE" id="PS51736">
    <property type="entry name" value="RECOMBINASES_3"/>
    <property type="match status" value="1"/>
</dbReference>
<evidence type="ECO:0000259" key="4">
    <source>
        <dbReference type="PROSITE" id="PS51736"/>
    </source>
</evidence>
<evidence type="ECO:0008006" key="8">
    <source>
        <dbReference type="Google" id="ProtNLM"/>
    </source>
</evidence>
<keyword evidence="7" id="KW-1185">Reference proteome</keyword>
<gene>
    <name evidence="6" type="ORF">ARD30_23515</name>
</gene>
<accession>A0A0Q3HZ97</accession>
<dbReference type="GO" id="GO:0003677">
    <property type="term" value="F:DNA binding"/>
    <property type="evidence" value="ECO:0007669"/>
    <property type="project" value="UniProtKB-KW"/>
</dbReference>
<dbReference type="Gene3D" id="3.40.50.1390">
    <property type="entry name" value="Resolvase, N-terminal catalytic domain"/>
    <property type="match status" value="1"/>
</dbReference>
<evidence type="ECO:0000259" key="5">
    <source>
        <dbReference type="PROSITE" id="PS51737"/>
    </source>
</evidence>
<dbReference type="InterPro" id="IPR050639">
    <property type="entry name" value="SSR_resolvase"/>
</dbReference>
<dbReference type="InterPro" id="IPR038109">
    <property type="entry name" value="DNA_bind_recomb_sf"/>
</dbReference>
<protein>
    <recommendedName>
        <fullName evidence="8">Recombinase zinc beta ribbon domain-containing protein</fullName>
    </recommendedName>
</protein>
<dbReference type="Pfam" id="PF13408">
    <property type="entry name" value="Zn_ribbon_recom"/>
    <property type="match status" value="1"/>
</dbReference>
<dbReference type="PROSITE" id="PS51737">
    <property type="entry name" value="RECOMBINASE_DNA_BIND"/>
    <property type="match status" value="1"/>
</dbReference>
<name>A0A0Q3HZ97_9HYPH</name>
<dbReference type="SUPFAM" id="SSF53041">
    <property type="entry name" value="Resolvase-like"/>
    <property type="match status" value="1"/>
</dbReference>
<evidence type="ECO:0000256" key="1">
    <source>
        <dbReference type="ARBA" id="ARBA00023125"/>
    </source>
</evidence>
<proteinExistence type="predicted"/>
<dbReference type="InterPro" id="IPR025827">
    <property type="entry name" value="Zn_ribbon_recom_dom"/>
</dbReference>
<dbReference type="PANTHER" id="PTHR30461">
    <property type="entry name" value="DNA-INVERTASE FROM LAMBDOID PROPHAGE"/>
    <property type="match status" value="1"/>
</dbReference>
<organism evidence="6 7">
    <name type="scientific">Bosea thiooxidans</name>
    <dbReference type="NCBI Taxonomy" id="53254"/>
    <lineage>
        <taxon>Bacteria</taxon>
        <taxon>Pseudomonadati</taxon>
        <taxon>Pseudomonadota</taxon>
        <taxon>Alphaproteobacteria</taxon>
        <taxon>Hyphomicrobiales</taxon>
        <taxon>Boseaceae</taxon>
        <taxon>Bosea</taxon>
    </lineage>
</organism>
<keyword evidence="3" id="KW-0175">Coiled coil</keyword>
<evidence type="ECO:0000313" key="6">
    <source>
        <dbReference type="EMBL" id="KQK28072.1"/>
    </source>
</evidence>
<feature type="domain" description="Resolvase/invertase-type recombinase catalytic" evidence="4">
    <location>
        <begin position="1"/>
        <end position="103"/>
    </location>
</feature>
<comment type="caution">
    <text evidence="6">The sequence shown here is derived from an EMBL/GenBank/DDBJ whole genome shotgun (WGS) entry which is preliminary data.</text>
</comment>
<sequence>MRAFLDAVEEEIIPSGSYLLVESLDRVSREAILDAQATFLQIVNAGITLVTLKGTPKEYSRATVNANPVDLLVSLLEMIRANEESETKSQRIKADWSRKRTRAAAGEAITSQIPAWLQRVGKGFEVIEERAAIVRRIYDLTLQGLGQHAIMAMFNKEGLKPFGRAKWWHRSYVRLVLHNPAVVGTFVPHRMVAGRREPLEPIPNYYPAVITPETFEAVRALDKPVAGPTKMFASMFSGLVKCEECGGPMVRTRKGQAPKPFYHVFVCHNAKLGLGCECRTVRQQTLEDMLRSQMFKFIEDAPTHDEDLTEELNRVEEHISITQEQAAMLVDAIAQRPLPQLVDRLALLDAELVEMRARKVELEAAFRDTARPVVMKRLTDLDDLLDKGEGDIRPRAQVLLRQVLDHIVIHFDREASRRKPRGHLEFVWKSGGRSYLDWGPMFYPVKPTTRSSRRSVDDEEPQQA</sequence>
<evidence type="ECO:0000313" key="7">
    <source>
        <dbReference type="Proteomes" id="UP000051562"/>
    </source>
</evidence>
<reference evidence="6 7" key="1">
    <citation type="submission" date="2015-10" db="EMBL/GenBank/DDBJ databases">
        <title>Draft genome of Bosea thiooxidans.</title>
        <authorList>
            <person name="Wang X."/>
        </authorList>
    </citation>
    <scope>NUCLEOTIDE SEQUENCE [LARGE SCALE GENOMIC DNA]</scope>
    <source>
        <strain evidence="6 7">CGMCC 9174</strain>
    </source>
</reference>
<keyword evidence="1" id="KW-0238">DNA-binding</keyword>
<feature type="domain" description="Recombinase" evidence="5">
    <location>
        <begin position="114"/>
        <end position="228"/>
    </location>
</feature>
<dbReference type="Proteomes" id="UP000051562">
    <property type="component" value="Unassembled WGS sequence"/>
</dbReference>
<dbReference type="Pfam" id="PF07508">
    <property type="entry name" value="Recombinase"/>
    <property type="match status" value="1"/>
</dbReference>
<feature type="coiled-coil region" evidence="3">
    <location>
        <begin position="305"/>
        <end position="365"/>
    </location>
</feature>
<dbReference type="AlphaFoldDB" id="A0A0Q3HZ97"/>
<dbReference type="InterPro" id="IPR036162">
    <property type="entry name" value="Resolvase-like_N_sf"/>
</dbReference>
<dbReference type="Gene3D" id="3.90.1750.20">
    <property type="entry name" value="Putative Large Serine Recombinase, Chain B, Domain 2"/>
    <property type="match status" value="1"/>
</dbReference>
<dbReference type="InterPro" id="IPR006119">
    <property type="entry name" value="Resolv_N"/>
</dbReference>
<dbReference type="EMBL" id="LMAR01000082">
    <property type="protein sequence ID" value="KQK28072.1"/>
    <property type="molecule type" value="Genomic_DNA"/>
</dbReference>
<evidence type="ECO:0000256" key="3">
    <source>
        <dbReference type="SAM" id="Coils"/>
    </source>
</evidence>
<dbReference type="GO" id="GO:0000150">
    <property type="term" value="F:DNA strand exchange activity"/>
    <property type="evidence" value="ECO:0007669"/>
    <property type="project" value="InterPro"/>
</dbReference>
<keyword evidence="2" id="KW-0233">DNA recombination</keyword>
<dbReference type="PANTHER" id="PTHR30461:SF2">
    <property type="entry name" value="SERINE RECOMBINASE PINE-RELATED"/>
    <property type="match status" value="1"/>
</dbReference>